<proteinExistence type="predicted"/>
<evidence type="ECO:0000313" key="3">
    <source>
        <dbReference type="Proteomes" id="UP000075260"/>
    </source>
</evidence>
<organism evidence="2 3">
    <name type="scientific">Sorangium cellulosum</name>
    <name type="common">Polyangium cellulosum</name>
    <dbReference type="NCBI Taxonomy" id="56"/>
    <lineage>
        <taxon>Bacteria</taxon>
        <taxon>Pseudomonadati</taxon>
        <taxon>Myxococcota</taxon>
        <taxon>Polyangia</taxon>
        <taxon>Polyangiales</taxon>
        <taxon>Polyangiaceae</taxon>
        <taxon>Sorangium</taxon>
    </lineage>
</organism>
<accession>A0A150Q0B5</accession>
<feature type="compositionally biased region" description="Basic and acidic residues" evidence="1">
    <location>
        <begin position="1"/>
        <end position="10"/>
    </location>
</feature>
<sequence>MHLDPGERQEQPAIEVLGEHPGHEQRRHVARLDSADGERLSGPVSGDVVDPVVVHGDERDALLRGHRLVAGPLREVLPELVRVAAPLGDRDLRVPARLEALHDAAHELRLGDPAGHAVVALVLRRVLHAVEPADVRLEEHGGRRGPPGHHRLAEALAELQGALAAQHGDR</sequence>
<comment type="caution">
    <text evidence="2">The sequence shown here is derived from an EMBL/GenBank/DDBJ whole genome shotgun (WGS) entry which is preliminary data.</text>
</comment>
<name>A0A150Q0B5_SORCE</name>
<evidence type="ECO:0000256" key="1">
    <source>
        <dbReference type="SAM" id="MobiDB-lite"/>
    </source>
</evidence>
<gene>
    <name evidence="2" type="ORF">BE15_32650</name>
</gene>
<dbReference type="EMBL" id="JEMA01001211">
    <property type="protein sequence ID" value="KYF61186.1"/>
    <property type="molecule type" value="Genomic_DNA"/>
</dbReference>
<dbReference type="AlphaFoldDB" id="A0A150Q0B5"/>
<protein>
    <submittedName>
        <fullName evidence="2">Uncharacterized protein</fullName>
    </submittedName>
</protein>
<reference evidence="2 3" key="1">
    <citation type="submission" date="2014-02" db="EMBL/GenBank/DDBJ databases">
        <title>The small core and large imbalanced accessory genome model reveals a collaborative survival strategy of Sorangium cellulosum strains in nature.</title>
        <authorList>
            <person name="Han K."/>
            <person name="Peng R."/>
            <person name="Blom J."/>
            <person name="Li Y.-Z."/>
        </authorList>
    </citation>
    <scope>NUCLEOTIDE SEQUENCE [LARGE SCALE GENOMIC DNA]</scope>
    <source>
        <strain evidence="2 3">So0008-312</strain>
    </source>
</reference>
<evidence type="ECO:0000313" key="2">
    <source>
        <dbReference type="EMBL" id="KYF61186.1"/>
    </source>
</evidence>
<feature type="region of interest" description="Disordered" evidence="1">
    <location>
        <begin position="1"/>
        <end position="26"/>
    </location>
</feature>
<dbReference type="Proteomes" id="UP000075260">
    <property type="component" value="Unassembled WGS sequence"/>
</dbReference>